<feature type="compositionally biased region" description="Basic and acidic residues" evidence="1">
    <location>
        <begin position="1"/>
        <end position="11"/>
    </location>
</feature>
<comment type="caution">
    <text evidence="2">The sequence shown here is derived from an EMBL/GenBank/DDBJ whole genome shotgun (WGS) entry which is preliminary data.</text>
</comment>
<feature type="compositionally biased region" description="Low complexity" evidence="1">
    <location>
        <begin position="16"/>
        <end position="39"/>
    </location>
</feature>
<accession>A0AAN7CUI7</accession>
<dbReference type="Proteomes" id="UP001303647">
    <property type="component" value="Unassembled WGS sequence"/>
</dbReference>
<evidence type="ECO:0000313" key="3">
    <source>
        <dbReference type="Proteomes" id="UP001303647"/>
    </source>
</evidence>
<reference evidence="2" key="2">
    <citation type="submission" date="2023-05" db="EMBL/GenBank/DDBJ databases">
        <authorList>
            <consortium name="Lawrence Berkeley National Laboratory"/>
            <person name="Steindorff A."/>
            <person name="Hensen N."/>
            <person name="Bonometti L."/>
            <person name="Westerberg I."/>
            <person name="Brannstrom I.O."/>
            <person name="Guillou S."/>
            <person name="Cros-Aarteil S."/>
            <person name="Calhoun S."/>
            <person name="Haridas S."/>
            <person name="Kuo A."/>
            <person name="Mondo S."/>
            <person name="Pangilinan J."/>
            <person name="Riley R."/>
            <person name="Labutti K."/>
            <person name="Andreopoulos B."/>
            <person name="Lipzen A."/>
            <person name="Chen C."/>
            <person name="Yanf M."/>
            <person name="Daum C."/>
            <person name="Ng V."/>
            <person name="Clum A."/>
            <person name="Ohm R."/>
            <person name="Martin F."/>
            <person name="Silar P."/>
            <person name="Natvig D."/>
            <person name="Lalanne C."/>
            <person name="Gautier V."/>
            <person name="Ament-Velasquez S.L."/>
            <person name="Kruys A."/>
            <person name="Hutchinson M.I."/>
            <person name="Powell A.J."/>
            <person name="Barry K."/>
            <person name="Miller A.N."/>
            <person name="Grigoriev I.V."/>
            <person name="Debuchy R."/>
            <person name="Gladieux P."/>
            <person name="Thoren M.H."/>
            <person name="Johannesson H."/>
        </authorList>
    </citation>
    <scope>NUCLEOTIDE SEQUENCE</scope>
    <source>
        <strain evidence="2">CBS 359.72</strain>
    </source>
</reference>
<sequence>MLSRDHTHDSGDDNDAVSTTSLATATATATAAPQAATTTGSVSSPKQKGGAGDDDDHFPPCHQCKPAPSSPFPYTAREAAEFARLGACMVAWPPDEVWTDPLFSVSVGQRPGMGRGDDEE</sequence>
<reference evidence="2" key="1">
    <citation type="journal article" date="2023" name="Mol. Phylogenet. Evol.">
        <title>Genome-scale phylogeny and comparative genomics of the fungal order Sordariales.</title>
        <authorList>
            <person name="Hensen N."/>
            <person name="Bonometti L."/>
            <person name="Westerberg I."/>
            <person name="Brannstrom I.O."/>
            <person name="Guillou S."/>
            <person name="Cros-Aarteil S."/>
            <person name="Calhoun S."/>
            <person name="Haridas S."/>
            <person name="Kuo A."/>
            <person name="Mondo S."/>
            <person name="Pangilinan J."/>
            <person name="Riley R."/>
            <person name="LaButti K."/>
            <person name="Andreopoulos B."/>
            <person name="Lipzen A."/>
            <person name="Chen C."/>
            <person name="Yan M."/>
            <person name="Daum C."/>
            <person name="Ng V."/>
            <person name="Clum A."/>
            <person name="Steindorff A."/>
            <person name="Ohm R.A."/>
            <person name="Martin F."/>
            <person name="Silar P."/>
            <person name="Natvig D.O."/>
            <person name="Lalanne C."/>
            <person name="Gautier V."/>
            <person name="Ament-Velasquez S.L."/>
            <person name="Kruys A."/>
            <person name="Hutchinson M.I."/>
            <person name="Powell A.J."/>
            <person name="Barry K."/>
            <person name="Miller A.N."/>
            <person name="Grigoriev I.V."/>
            <person name="Debuchy R."/>
            <person name="Gladieux P."/>
            <person name="Hiltunen Thoren M."/>
            <person name="Johannesson H."/>
        </authorList>
    </citation>
    <scope>NUCLEOTIDE SEQUENCE</scope>
    <source>
        <strain evidence="2">CBS 359.72</strain>
    </source>
</reference>
<protein>
    <submittedName>
        <fullName evidence="2">Uncharacterized protein</fullName>
    </submittedName>
</protein>
<feature type="region of interest" description="Disordered" evidence="1">
    <location>
        <begin position="1"/>
        <end position="72"/>
    </location>
</feature>
<evidence type="ECO:0000256" key="1">
    <source>
        <dbReference type="SAM" id="MobiDB-lite"/>
    </source>
</evidence>
<organism evidence="2 3">
    <name type="scientific">Corynascus novoguineensis</name>
    <dbReference type="NCBI Taxonomy" id="1126955"/>
    <lineage>
        <taxon>Eukaryota</taxon>
        <taxon>Fungi</taxon>
        <taxon>Dikarya</taxon>
        <taxon>Ascomycota</taxon>
        <taxon>Pezizomycotina</taxon>
        <taxon>Sordariomycetes</taxon>
        <taxon>Sordariomycetidae</taxon>
        <taxon>Sordariales</taxon>
        <taxon>Chaetomiaceae</taxon>
        <taxon>Corynascus</taxon>
    </lineage>
</organism>
<dbReference type="AlphaFoldDB" id="A0AAN7CUI7"/>
<gene>
    <name evidence="2" type="ORF">C7999DRAFT_32489</name>
</gene>
<dbReference type="EMBL" id="MU857660">
    <property type="protein sequence ID" value="KAK4247118.1"/>
    <property type="molecule type" value="Genomic_DNA"/>
</dbReference>
<evidence type="ECO:0000313" key="2">
    <source>
        <dbReference type="EMBL" id="KAK4247118.1"/>
    </source>
</evidence>
<keyword evidence="3" id="KW-1185">Reference proteome</keyword>
<name>A0AAN7CUI7_9PEZI</name>
<proteinExistence type="predicted"/>